<accession>D6TK57</accession>
<dbReference type="InterPro" id="IPR036237">
    <property type="entry name" value="Xyl_isomerase-like_sf"/>
</dbReference>
<dbReference type="eggNOG" id="COG1082">
    <property type="taxonomic scope" value="Bacteria"/>
</dbReference>
<evidence type="ECO:0000313" key="3">
    <source>
        <dbReference type="Proteomes" id="UP000004508"/>
    </source>
</evidence>
<name>D6TK57_KTERA</name>
<feature type="domain" description="Xylose isomerase-like TIM barrel" evidence="1">
    <location>
        <begin position="27"/>
        <end position="291"/>
    </location>
</feature>
<dbReference type="Proteomes" id="UP000004508">
    <property type="component" value="Unassembled WGS sequence"/>
</dbReference>
<dbReference type="STRING" id="485913.Krac_7440"/>
<proteinExistence type="predicted"/>
<evidence type="ECO:0000313" key="2">
    <source>
        <dbReference type="EMBL" id="EFH86157.1"/>
    </source>
</evidence>
<dbReference type="RefSeq" id="WP_007910220.1">
    <property type="nucleotide sequence ID" value="NZ_ADVG01000002.1"/>
</dbReference>
<dbReference type="InterPro" id="IPR050312">
    <property type="entry name" value="IolE/XylAMocC-like"/>
</dbReference>
<dbReference type="OrthoDB" id="9779184at2"/>
<dbReference type="Pfam" id="PF01261">
    <property type="entry name" value="AP_endonuc_2"/>
    <property type="match status" value="1"/>
</dbReference>
<organism evidence="2 3">
    <name type="scientific">Ktedonobacter racemifer DSM 44963</name>
    <dbReference type="NCBI Taxonomy" id="485913"/>
    <lineage>
        <taxon>Bacteria</taxon>
        <taxon>Bacillati</taxon>
        <taxon>Chloroflexota</taxon>
        <taxon>Ktedonobacteria</taxon>
        <taxon>Ktedonobacterales</taxon>
        <taxon>Ktedonobacteraceae</taxon>
        <taxon>Ktedonobacter</taxon>
    </lineage>
</organism>
<evidence type="ECO:0000259" key="1">
    <source>
        <dbReference type="Pfam" id="PF01261"/>
    </source>
</evidence>
<dbReference type="PANTHER" id="PTHR12110">
    <property type="entry name" value="HYDROXYPYRUVATE ISOMERASE"/>
    <property type="match status" value="1"/>
</dbReference>
<dbReference type="InterPro" id="IPR013022">
    <property type="entry name" value="Xyl_isomerase-like_TIM-brl"/>
</dbReference>
<sequence>MKIGAASYAFGGIASYLGLGPTLPEKLKAIKALGFDTVELLTVDLENDIEDIKKWLDETGLEVSSIHAEPTEDIVKAMAALGGKAVIWAGTPFCNKAEAIEVAHQLDEMAQMAEPYGIKVGYHNHSQEFYFDEGKSLLEHLFDNSSKCFSQLDCGWAMGAGMYPPYFIRKYKNRILSIHVKENSKVVGPGGVPASRHDQPDNRWAAFANVKELPVEERQKILENLSEMVEASGNGMELQCKIGAPESNIDWKEVKKALDEQDFDAFWVVEREGFYDEHDKCLADDLKWIRENIN</sequence>
<gene>
    <name evidence="2" type="ORF">Krac_7440</name>
</gene>
<dbReference type="InParanoid" id="D6TK57"/>
<dbReference type="GO" id="GO:0016853">
    <property type="term" value="F:isomerase activity"/>
    <property type="evidence" value="ECO:0007669"/>
    <property type="project" value="UniProtKB-KW"/>
</dbReference>
<dbReference type="EMBL" id="ADVG01000002">
    <property type="protein sequence ID" value="EFH86157.1"/>
    <property type="molecule type" value="Genomic_DNA"/>
</dbReference>
<dbReference type="Gene3D" id="3.20.20.150">
    <property type="entry name" value="Divalent-metal-dependent TIM barrel enzymes"/>
    <property type="match status" value="1"/>
</dbReference>
<dbReference type="SUPFAM" id="SSF51658">
    <property type="entry name" value="Xylose isomerase-like"/>
    <property type="match status" value="1"/>
</dbReference>
<reference evidence="2 3" key="1">
    <citation type="journal article" date="2011" name="Stand. Genomic Sci.">
        <title>Non-contiguous finished genome sequence and contextual data of the filamentous soil bacterium Ktedonobacter racemifer type strain (SOSP1-21).</title>
        <authorList>
            <person name="Chang Y.J."/>
            <person name="Land M."/>
            <person name="Hauser L."/>
            <person name="Chertkov O."/>
            <person name="Del Rio T.G."/>
            <person name="Nolan M."/>
            <person name="Copeland A."/>
            <person name="Tice H."/>
            <person name="Cheng J.F."/>
            <person name="Lucas S."/>
            <person name="Han C."/>
            <person name="Goodwin L."/>
            <person name="Pitluck S."/>
            <person name="Ivanova N."/>
            <person name="Ovchinikova G."/>
            <person name="Pati A."/>
            <person name="Chen A."/>
            <person name="Palaniappan K."/>
            <person name="Mavromatis K."/>
            <person name="Liolios K."/>
            <person name="Brettin T."/>
            <person name="Fiebig A."/>
            <person name="Rohde M."/>
            <person name="Abt B."/>
            <person name="Goker M."/>
            <person name="Detter J.C."/>
            <person name="Woyke T."/>
            <person name="Bristow J."/>
            <person name="Eisen J.A."/>
            <person name="Markowitz V."/>
            <person name="Hugenholtz P."/>
            <person name="Kyrpides N.C."/>
            <person name="Klenk H.P."/>
            <person name="Lapidus A."/>
        </authorList>
    </citation>
    <scope>NUCLEOTIDE SEQUENCE [LARGE SCALE GENOMIC DNA]</scope>
    <source>
        <strain evidence="3">DSM 44963</strain>
    </source>
</reference>
<comment type="caution">
    <text evidence="2">The sequence shown here is derived from an EMBL/GenBank/DDBJ whole genome shotgun (WGS) entry which is preliminary data.</text>
</comment>
<dbReference type="AlphaFoldDB" id="D6TK57"/>
<protein>
    <submittedName>
        <fullName evidence="2">Xylose isomerase domain protein TIM barrel</fullName>
    </submittedName>
</protein>
<dbReference type="PANTHER" id="PTHR12110:SF41">
    <property type="entry name" value="INOSOSE DEHYDRATASE"/>
    <property type="match status" value="1"/>
</dbReference>
<keyword evidence="3" id="KW-1185">Reference proteome</keyword>
<keyword evidence="2" id="KW-0413">Isomerase</keyword>